<feature type="transmembrane region" description="Helical" evidence="1">
    <location>
        <begin position="99"/>
        <end position="118"/>
    </location>
</feature>
<feature type="transmembrane region" description="Helical" evidence="1">
    <location>
        <begin position="68"/>
        <end position="87"/>
    </location>
</feature>
<protein>
    <recommendedName>
        <fullName evidence="4">Transmembrane protein</fullName>
    </recommendedName>
</protein>
<dbReference type="Proteomes" id="UP000076830">
    <property type="component" value="Chromosome"/>
</dbReference>
<evidence type="ECO:0000256" key="1">
    <source>
        <dbReference type="SAM" id="Phobius"/>
    </source>
</evidence>
<evidence type="ECO:0000313" key="2">
    <source>
        <dbReference type="EMBL" id="ANB19012.1"/>
    </source>
</evidence>
<keyword evidence="1" id="KW-1133">Transmembrane helix</keyword>
<accession>A0A167H5I4</accession>
<sequence length="119" mass="13375">MIYLCGVHSIAFALFHAAFWRLFRWRTELARVGRPTRAIVQILNLRLIHVFLGIGIVCFVFPEELAGTPLGRALLLLMALFWVGRTIEQLVFLRIDHPLVHGLTAAFVLGAGLFALPLL</sequence>
<keyword evidence="3" id="KW-1185">Reference proteome</keyword>
<evidence type="ECO:0008006" key="4">
    <source>
        <dbReference type="Google" id="ProtNLM"/>
    </source>
</evidence>
<keyword evidence="1" id="KW-0812">Transmembrane</keyword>
<name>A0A167H5I4_9GAMM</name>
<dbReference type="KEGG" id="dko:I596_3020"/>
<gene>
    <name evidence="2" type="ORF">I596_3020</name>
</gene>
<dbReference type="AlphaFoldDB" id="A0A167H5I4"/>
<dbReference type="EMBL" id="CP015249">
    <property type="protein sequence ID" value="ANB19012.1"/>
    <property type="molecule type" value="Genomic_DNA"/>
</dbReference>
<proteinExistence type="predicted"/>
<evidence type="ECO:0000313" key="3">
    <source>
        <dbReference type="Proteomes" id="UP000076830"/>
    </source>
</evidence>
<reference evidence="2 3" key="1">
    <citation type="submission" date="2016-04" db="EMBL/GenBank/DDBJ databases">
        <title>Complete genome sequence of Dokdonella koreensis DS-123T.</title>
        <authorList>
            <person name="Kim J.F."/>
            <person name="Lee H."/>
            <person name="Kwak M.-J."/>
        </authorList>
    </citation>
    <scope>NUCLEOTIDE SEQUENCE [LARGE SCALE GENOMIC DNA]</scope>
    <source>
        <strain evidence="2 3">DS-123</strain>
    </source>
</reference>
<keyword evidence="1" id="KW-0472">Membrane</keyword>
<feature type="transmembrane region" description="Helical" evidence="1">
    <location>
        <begin position="43"/>
        <end position="62"/>
    </location>
</feature>
<feature type="transmembrane region" description="Helical" evidence="1">
    <location>
        <begin position="6"/>
        <end position="23"/>
    </location>
</feature>
<organism evidence="2 3">
    <name type="scientific">Dokdonella koreensis DS-123</name>
    <dbReference type="NCBI Taxonomy" id="1300342"/>
    <lineage>
        <taxon>Bacteria</taxon>
        <taxon>Pseudomonadati</taxon>
        <taxon>Pseudomonadota</taxon>
        <taxon>Gammaproteobacteria</taxon>
        <taxon>Lysobacterales</taxon>
        <taxon>Rhodanobacteraceae</taxon>
        <taxon>Dokdonella</taxon>
    </lineage>
</organism>